<dbReference type="EMBL" id="VDCV01000012">
    <property type="protein sequence ID" value="KAB5531995.1"/>
    <property type="molecule type" value="Genomic_DNA"/>
</dbReference>
<evidence type="ECO:0000313" key="1">
    <source>
        <dbReference type="EMBL" id="KAB5531995.1"/>
    </source>
</evidence>
<organism evidence="1 2">
    <name type="scientific">Salix brachista</name>
    <dbReference type="NCBI Taxonomy" id="2182728"/>
    <lineage>
        <taxon>Eukaryota</taxon>
        <taxon>Viridiplantae</taxon>
        <taxon>Streptophyta</taxon>
        <taxon>Embryophyta</taxon>
        <taxon>Tracheophyta</taxon>
        <taxon>Spermatophyta</taxon>
        <taxon>Magnoliopsida</taxon>
        <taxon>eudicotyledons</taxon>
        <taxon>Gunneridae</taxon>
        <taxon>Pentapetalae</taxon>
        <taxon>rosids</taxon>
        <taxon>fabids</taxon>
        <taxon>Malpighiales</taxon>
        <taxon>Salicaceae</taxon>
        <taxon>Saliceae</taxon>
        <taxon>Salix</taxon>
    </lineage>
</organism>
<sequence>MGIRSIEMAFRETESIPEETASDSLLTNRRCFCLPCFSSRRSSSVGFSFWERIKSSPSSNGDDVHHNQWWAKGMRAFKMIREWSEIVAGPKWKTFIRRFNRNKSSCSGNGRHHGKFQYDPISYSLNFDEGPGRQNGNLDDSDDYGGFRDFSTRYASVSASGRPVAMDASKSKDVGVMA</sequence>
<comment type="caution">
    <text evidence="1">The sequence shown here is derived from an EMBL/GenBank/DDBJ whole genome shotgun (WGS) entry which is preliminary data.</text>
</comment>
<reference evidence="2" key="1">
    <citation type="journal article" date="2019" name="Gigascience">
        <title>De novo genome assembly of the endangered Acer yangbiense, a plant species with extremely small populations endemic to Yunnan Province, China.</title>
        <authorList>
            <person name="Yang J."/>
            <person name="Wariss H.M."/>
            <person name="Tao L."/>
            <person name="Zhang R."/>
            <person name="Yun Q."/>
            <person name="Hollingsworth P."/>
            <person name="Dao Z."/>
            <person name="Luo G."/>
            <person name="Guo H."/>
            <person name="Ma Y."/>
            <person name="Sun W."/>
        </authorList>
    </citation>
    <scope>NUCLEOTIDE SEQUENCE [LARGE SCALE GENOMIC DNA]</scope>
    <source>
        <strain evidence="2">cv. br00</strain>
    </source>
</reference>
<gene>
    <name evidence="1" type="ORF">DKX38_018665</name>
</gene>
<dbReference type="PANTHER" id="PTHR47076">
    <property type="entry name" value="NHL DOMAIN PROTEIN"/>
    <property type="match status" value="1"/>
</dbReference>
<evidence type="ECO:0000313" key="2">
    <source>
        <dbReference type="Proteomes" id="UP000326939"/>
    </source>
</evidence>
<dbReference type="AlphaFoldDB" id="A0A5N5KNM1"/>
<protein>
    <submittedName>
        <fullName evidence="1">Uncharacterized protein</fullName>
    </submittedName>
</protein>
<dbReference type="Proteomes" id="UP000326939">
    <property type="component" value="Chromosome 12"/>
</dbReference>
<name>A0A5N5KNM1_9ROSI</name>
<dbReference type="PANTHER" id="PTHR47076:SF9">
    <property type="entry name" value="NHL DOMAIN PROTEIN"/>
    <property type="match status" value="1"/>
</dbReference>
<accession>A0A5N5KNM1</accession>
<keyword evidence="2" id="KW-1185">Reference proteome</keyword>
<proteinExistence type="predicted"/>